<evidence type="ECO:0000313" key="1">
    <source>
        <dbReference type="EMBL" id="SBT36549.1"/>
    </source>
</evidence>
<sequence length="82" mass="8883">MHAKCVLREQAYPVCAPTYMNILTRFCTVSFPALLPAVVSTKLGYHRASDTYGIRTGYVQDTCGIRAGPVQGYVIGSPLLCA</sequence>
<dbReference type="EMBL" id="FLRD01000097">
    <property type="protein sequence ID" value="SBT36549.1"/>
    <property type="molecule type" value="Genomic_DNA"/>
</dbReference>
<reference evidence="3 4" key="2">
    <citation type="submission" date="2016-05" db="EMBL/GenBank/DDBJ databases">
        <authorList>
            <person name="Naeem Raeece"/>
        </authorList>
    </citation>
    <scope>NUCLEOTIDE SEQUENCE [LARGE SCALE GENOMIC DNA]</scope>
</reference>
<evidence type="ECO:0000313" key="4">
    <source>
        <dbReference type="Proteomes" id="UP000078555"/>
    </source>
</evidence>
<protein>
    <submittedName>
        <fullName evidence="1">Uncharacterized protein</fullName>
    </submittedName>
</protein>
<name>A0A1A8YYK8_PLAOA</name>
<dbReference type="EMBL" id="FLRE01000127">
    <property type="protein sequence ID" value="SBT36957.1"/>
    <property type="molecule type" value="Genomic_DNA"/>
</dbReference>
<keyword evidence="4" id="KW-1185">Reference proteome</keyword>
<proteinExistence type="predicted"/>
<accession>A0A1A8YYK8</accession>
<dbReference type="Proteomes" id="UP000078550">
    <property type="component" value="Unassembled WGS sequence"/>
</dbReference>
<reference evidence="1" key="1">
    <citation type="submission" date="2016-05" db="EMBL/GenBank/DDBJ databases">
        <authorList>
            <person name="Lavstsen T."/>
            <person name="Jespersen J.S."/>
        </authorList>
    </citation>
    <scope>NUCLEOTIDE SEQUENCE [LARGE SCALE GENOMIC DNA]</scope>
</reference>
<organism evidence="1 4">
    <name type="scientific">Plasmodium ovale wallikeri</name>
    <dbReference type="NCBI Taxonomy" id="864142"/>
    <lineage>
        <taxon>Eukaryota</taxon>
        <taxon>Sar</taxon>
        <taxon>Alveolata</taxon>
        <taxon>Apicomplexa</taxon>
        <taxon>Aconoidasida</taxon>
        <taxon>Haemosporida</taxon>
        <taxon>Plasmodiidae</taxon>
        <taxon>Plasmodium</taxon>
        <taxon>Plasmodium (Plasmodium)</taxon>
    </lineage>
</organism>
<evidence type="ECO:0000313" key="2">
    <source>
        <dbReference type="EMBL" id="SBT36957.1"/>
    </source>
</evidence>
<dbReference type="AlphaFoldDB" id="A0A1A8YYK8"/>
<dbReference type="Proteomes" id="UP000078555">
    <property type="component" value="Unassembled WGS sequence"/>
</dbReference>
<evidence type="ECO:0000313" key="3">
    <source>
        <dbReference type="Proteomes" id="UP000078550"/>
    </source>
</evidence>
<gene>
    <name evidence="1" type="ORF">POVWA1_032970</name>
    <name evidence="2" type="ORF">POVWA2_032590</name>
</gene>